<feature type="compositionally biased region" description="Low complexity" evidence="1">
    <location>
        <begin position="12"/>
        <end position="39"/>
    </location>
</feature>
<evidence type="ECO:0000313" key="2">
    <source>
        <dbReference type="EMBL" id="CAJ0575858.1"/>
    </source>
</evidence>
<dbReference type="PANTHER" id="PTHR21629:SF5">
    <property type="entry name" value="C6 DOMAIN-CONTAINING PROTEIN"/>
    <property type="match status" value="1"/>
</dbReference>
<dbReference type="Proteomes" id="UP001177023">
    <property type="component" value="Unassembled WGS sequence"/>
</dbReference>
<dbReference type="AlphaFoldDB" id="A0AA36CWS9"/>
<evidence type="ECO:0000256" key="1">
    <source>
        <dbReference type="SAM" id="MobiDB-lite"/>
    </source>
</evidence>
<organism evidence="2 3">
    <name type="scientific">Mesorhabditis spiculigera</name>
    <dbReference type="NCBI Taxonomy" id="96644"/>
    <lineage>
        <taxon>Eukaryota</taxon>
        <taxon>Metazoa</taxon>
        <taxon>Ecdysozoa</taxon>
        <taxon>Nematoda</taxon>
        <taxon>Chromadorea</taxon>
        <taxon>Rhabditida</taxon>
        <taxon>Rhabditina</taxon>
        <taxon>Rhabditomorpha</taxon>
        <taxon>Rhabditoidea</taxon>
        <taxon>Rhabditidae</taxon>
        <taxon>Mesorhabditinae</taxon>
        <taxon>Mesorhabditis</taxon>
    </lineage>
</organism>
<name>A0AA36CWS9_9BILA</name>
<comment type="caution">
    <text evidence="2">The sequence shown here is derived from an EMBL/GenBank/DDBJ whole genome shotgun (WGS) entry which is preliminary data.</text>
</comment>
<reference evidence="2" key="1">
    <citation type="submission" date="2023-06" db="EMBL/GenBank/DDBJ databases">
        <authorList>
            <person name="Delattre M."/>
        </authorList>
    </citation>
    <scope>NUCLEOTIDE SEQUENCE</scope>
    <source>
        <strain evidence="2">AF72</strain>
    </source>
</reference>
<protein>
    <recommendedName>
        <fullName evidence="4">C6 domain-containing protein</fullName>
    </recommendedName>
</protein>
<feature type="non-terminal residue" evidence="2">
    <location>
        <position position="1"/>
    </location>
</feature>
<evidence type="ECO:0000313" key="3">
    <source>
        <dbReference type="Proteomes" id="UP001177023"/>
    </source>
</evidence>
<accession>A0AA36CWS9</accession>
<sequence length="153" mass="15507">MNEGCLRMQDPGTTTTTTAAPGTTTTSTAGTTTTTEATTTTTAVPKACSKCTADMLMAVDPGADPHPFDSAMVVTADGCATFVMVCSTDVPDIDPSIEINGGTPAFPTSGGTMTGTIYCNEEGTGWIYPQDGGTAITTYGCSAPTCAEYPDLC</sequence>
<feature type="region of interest" description="Disordered" evidence="1">
    <location>
        <begin position="1"/>
        <end position="39"/>
    </location>
</feature>
<dbReference type="EMBL" id="CATQJA010002641">
    <property type="protein sequence ID" value="CAJ0575858.1"/>
    <property type="molecule type" value="Genomic_DNA"/>
</dbReference>
<keyword evidence="3" id="KW-1185">Reference proteome</keyword>
<proteinExistence type="predicted"/>
<gene>
    <name evidence="2" type="ORF">MSPICULIGERA_LOCUS14161</name>
</gene>
<evidence type="ECO:0008006" key="4">
    <source>
        <dbReference type="Google" id="ProtNLM"/>
    </source>
</evidence>
<dbReference type="PANTHER" id="PTHR21629">
    <property type="entry name" value="C6 DOMAIN-CONTAINING PROTEIN"/>
    <property type="match status" value="1"/>
</dbReference>